<dbReference type="PATRIC" id="fig|83552.4.peg.608"/>
<accession>A0A0C1CB98</accession>
<sequence length="51" mass="5767">MMAGLFLFYSIALGAIALKQRILAISFIILGIFLSLLMLWHLATDTLKINW</sequence>
<comment type="caution">
    <text evidence="2">The sequence shown here is derived from an EMBL/GenBank/DDBJ whole genome shotgun (WGS) entry which is preliminary data.</text>
</comment>
<proteinExistence type="predicted"/>
<evidence type="ECO:0000256" key="1">
    <source>
        <dbReference type="SAM" id="Phobius"/>
    </source>
</evidence>
<keyword evidence="1" id="KW-1133">Transmembrane helix</keyword>
<protein>
    <submittedName>
        <fullName evidence="2">Uncharacterized protein</fullName>
    </submittedName>
</protein>
<reference evidence="2 3" key="1">
    <citation type="journal article" date="2014" name="Mol. Biol. Evol.">
        <title>Massive expansion of Ubiquitination-related gene families within the Chlamydiae.</title>
        <authorList>
            <person name="Domman D."/>
            <person name="Collingro A."/>
            <person name="Lagkouvardos I."/>
            <person name="Gehre L."/>
            <person name="Weinmaier T."/>
            <person name="Rattei T."/>
            <person name="Subtil A."/>
            <person name="Horn M."/>
        </authorList>
    </citation>
    <scope>NUCLEOTIDE SEQUENCE [LARGE SCALE GENOMIC DNA]</scope>
    <source>
        <strain evidence="2 3">OEW1</strain>
    </source>
</reference>
<feature type="transmembrane region" description="Helical" evidence="1">
    <location>
        <begin position="24"/>
        <end position="43"/>
    </location>
</feature>
<keyword evidence="1" id="KW-0472">Membrane</keyword>
<evidence type="ECO:0000313" key="3">
    <source>
        <dbReference type="Proteomes" id="UP000031307"/>
    </source>
</evidence>
<dbReference type="Proteomes" id="UP000031307">
    <property type="component" value="Unassembled WGS sequence"/>
</dbReference>
<dbReference type="AlphaFoldDB" id="A0A0C1CB98"/>
<name>A0A0C1CB98_9BACT</name>
<dbReference type="RefSeq" id="WP_006341543.1">
    <property type="nucleotide sequence ID" value="NZ_BAWW01000013.1"/>
</dbReference>
<gene>
    <name evidence="2" type="ORF">DB43_EL00310</name>
</gene>
<evidence type="ECO:0000313" key="2">
    <source>
        <dbReference type="EMBL" id="KIA78220.1"/>
    </source>
</evidence>
<organism evidence="2 3">
    <name type="scientific">Parachlamydia acanthamoebae</name>
    <dbReference type="NCBI Taxonomy" id="83552"/>
    <lineage>
        <taxon>Bacteria</taxon>
        <taxon>Pseudomonadati</taxon>
        <taxon>Chlamydiota</taxon>
        <taxon>Chlamydiia</taxon>
        <taxon>Parachlamydiales</taxon>
        <taxon>Parachlamydiaceae</taxon>
        <taxon>Parachlamydia</taxon>
    </lineage>
</organism>
<dbReference type="EMBL" id="JSAM01000031">
    <property type="protein sequence ID" value="KIA78220.1"/>
    <property type="molecule type" value="Genomic_DNA"/>
</dbReference>
<keyword evidence="1" id="KW-0812">Transmembrane</keyword>